<protein>
    <submittedName>
        <fullName evidence="2">Uncharacterized protein</fullName>
    </submittedName>
</protein>
<feature type="region of interest" description="Disordered" evidence="1">
    <location>
        <begin position="129"/>
        <end position="148"/>
    </location>
</feature>
<dbReference type="GeneID" id="94840718"/>
<organism evidence="2 3">
    <name type="scientific">Tritrichomonas foetus</name>
    <dbReference type="NCBI Taxonomy" id="1144522"/>
    <lineage>
        <taxon>Eukaryota</taxon>
        <taxon>Metamonada</taxon>
        <taxon>Parabasalia</taxon>
        <taxon>Tritrichomonadida</taxon>
        <taxon>Tritrichomonadidae</taxon>
        <taxon>Tritrichomonas</taxon>
    </lineage>
</organism>
<evidence type="ECO:0000313" key="3">
    <source>
        <dbReference type="Proteomes" id="UP000179807"/>
    </source>
</evidence>
<evidence type="ECO:0000313" key="2">
    <source>
        <dbReference type="EMBL" id="OHT04344.1"/>
    </source>
</evidence>
<keyword evidence="3" id="KW-1185">Reference proteome</keyword>
<name>A0A1J4K0P8_9EUKA</name>
<comment type="caution">
    <text evidence="2">The sequence shown here is derived from an EMBL/GenBank/DDBJ whole genome shotgun (WGS) entry which is preliminary data.</text>
</comment>
<reference evidence="2" key="1">
    <citation type="submission" date="2016-10" db="EMBL/GenBank/DDBJ databases">
        <authorList>
            <person name="Benchimol M."/>
            <person name="Almeida L.G."/>
            <person name="Vasconcelos A.T."/>
            <person name="Perreira-Neves A."/>
            <person name="Rosa I.A."/>
            <person name="Tasca T."/>
            <person name="Bogo M.R."/>
            <person name="de Souza W."/>
        </authorList>
    </citation>
    <scope>NUCLEOTIDE SEQUENCE [LARGE SCALE GENOMIC DNA]</scope>
    <source>
        <strain evidence="2">K</strain>
    </source>
</reference>
<gene>
    <name evidence="2" type="ORF">TRFO_28171</name>
</gene>
<dbReference type="RefSeq" id="XP_068357480.1">
    <property type="nucleotide sequence ID" value="XM_068506014.1"/>
</dbReference>
<sequence length="632" mass="73602">MKSEDEFIASEHQQFSLIPKRFSQFISDILDQQSIVVDEFDEIEPAKIFVPVSMKPNNDANTNQYSVTETQEDESHVSFNRWVSNSINFLDSMNSLNSVNSLNLYKDEFNSSENMETKVSKPITVHQKSSLPKKFQRPPPLTKKLNDNQSRELNPDIISAIYLIFSGFTHSVAISSTKLNFTHVLQIAKELDLIDDNYLQTIEKKVDSSIYNFKHDGIWYHILDLNQYMDNQFLNIEKQSSINLTDLENLLSFFQNNYLKDFIYAVKLFQNHLNINIYDIKNNSKSQIKTIINELQSDLFKLIENINSTEISNIPKQLSQNVFSIIILIGLRELIKHIPICLNEYNDLYSFFKFMTPLNDEDITLFLNTLKKSLLFNSIFLHFPKNLNAELFEFLSLLSNCTYQFHKISISTKVQNGEKRIFISIIKPYFVETGSLNTEKIIAFGPNINLLHKFDFNPTKFFLVHDKEENLLSKLSQESHYHPQHKIFPILLSILVNPDNNYFNFCHVWDSGIIKRNNVMMFSTNSIQINDNQPNGIVVLRFYPILYNLLRKYCSENGALPFALLGSPGTGKSTMIAYIILRWYQMNDLFNEFNNPIETIIIKPNLLQKKMPPILLLFPSKKRISSFWNNEL</sequence>
<dbReference type="AlphaFoldDB" id="A0A1J4K0P8"/>
<dbReference type="VEuPathDB" id="TrichDB:TRFO_28171"/>
<accession>A0A1J4K0P8</accession>
<dbReference type="EMBL" id="MLAK01000796">
    <property type="protein sequence ID" value="OHT04344.1"/>
    <property type="molecule type" value="Genomic_DNA"/>
</dbReference>
<proteinExistence type="predicted"/>
<dbReference type="Proteomes" id="UP000179807">
    <property type="component" value="Unassembled WGS sequence"/>
</dbReference>
<evidence type="ECO:0000256" key="1">
    <source>
        <dbReference type="SAM" id="MobiDB-lite"/>
    </source>
</evidence>